<gene>
    <name evidence="1" type="ORF">OF850_19100</name>
</gene>
<name>A0ABT3NZX9_9PROT</name>
<evidence type="ECO:0000313" key="1">
    <source>
        <dbReference type="EMBL" id="MCW8087720.1"/>
    </source>
</evidence>
<accession>A0ABT3NZX9</accession>
<proteinExistence type="predicted"/>
<dbReference type="RefSeq" id="WP_301591926.1">
    <property type="nucleotide sequence ID" value="NZ_JAPFQI010000020.1"/>
</dbReference>
<sequence>MSRAQDQGGQLGFDALLSAASEENRKRKVERETAHLPGTMAEAIPFYRLLIRQHHAAMFAADVDAAMGLRKEAERLALRLNDGEPGILAGEDAPGCVLARETAAAPGAVPLWGQEGEFTIEVCGMRVRIEMDGMFGIGCGFGYWPGFAARAVDHLRPFISETGYRSFLGIHADPAPGLTPDMFAAKVIAGHIRGEFKGKLRTIEPRYRKDAVAQPEPCGAG</sequence>
<dbReference type="EMBL" id="JAPFQI010000020">
    <property type="protein sequence ID" value="MCW8087720.1"/>
    <property type="molecule type" value="Genomic_DNA"/>
</dbReference>
<dbReference type="Proteomes" id="UP001526430">
    <property type="component" value="Unassembled WGS sequence"/>
</dbReference>
<protein>
    <submittedName>
        <fullName evidence="1">Uncharacterized protein</fullName>
    </submittedName>
</protein>
<evidence type="ECO:0000313" key="2">
    <source>
        <dbReference type="Proteomes" id="UP001526430"/>
    </source>
</evidence>
<organism evidence="1 2">
    <name type="scientific">Sabulicella glaciei</name>
    <dbReference type="NCBI Taxonomy" id="2984948"/>
    <lineage>
        <taxon>Bacteria</taxon>
        <taxon>Pseudomonadati</taxon>
        <taxon>Pseudomonadota</taxon>
        <taxon>Alphaproteobacteria</taxon>
        <taxon>Acetobacterales</taxon>
        <taxon>Acetobacteraceae</taxon>
        <taxon>Sabulicella</taxon>
    </lineage>
</organism>
<comment type="caution">
    <text evidence="1">The sequence shown here is derived from an EMBL/GenBank/DDBJ whole genome shotgun (WGS) entry which is preliminary data.</text>
</comment>
<reference evidence="1 2" key="1">
    <citation type="submission" date="2022-10" db="EMBL/GenBank/DDBJ databases">
        <title>Roseococcus glaciei nov., sp. nov., isolated from glacier.</title>
        <authorList>
            <person name="Liu Q."/>
            <person name="Xin Y.-H."/>
        </authorList>
    </citation>
    <scope>NUCLEOTIDE SEQUENCE [LARGE SCALE GENOMIC DNA]</scope>
    <source>
        <strain evidence="1 2">MDT2-1-1</strain>
    </source>
</reference>
<keyword evidence="2" id="KW-1185">Reference proteome</keyword>